<keyword evidence="6" id="KW-0865">Zymogen</keyword>
<dbReference type="GO" id="GO:0008295">
    <property type="term" value="P:spermidine biosynthetic process"/>
    <property type="evidence" value="ECO:0007669"/>
    <property type="project" value="UniProtKB-KW"/>
</dbReference>
<dbReference type="GO" id="GO:0005829">
    <property type="term" value="C:cytosol"/>
    <property type="evidence" value="ECO:0007669"/>
    <property type="project" value="TreeGrafter"/>
</dbReference>
<evidence type="ECO:0000256" key="6">
    <source>
        <dbReference type="ARBA" id="ARBA00023145"/>
    </source>
</evidence>
<keyword evidence="7" id="KW-0456">Lyase</keyword>
<evidence type="ECO:0000256" key="8">
    <source>
        <dbReference type="ARBA" id="ARBA00023270"/>
    </source>
</evidence>
<comment type="cofactor">
    <cofactor evidence="1">
        <name>pyruvate</name>
        <dbReference type="ChEBI" id="CHEBI:15361"/>
    </cofactor>
</comment>
<dbReference type="EMBL" id="JAESIY010000013">
    <property type="protein sequence ID" value="MBL3658460.1"/>
    <property type="molecule type" value="Genomic_DNA"/>
</dbReference>
<dbReference type="Proteomes" id="UP000659388">
    <property type="component" value="Unassembled WGS sequence"/>
</dbReference>
<keyword evidence="2" id="KW-0210">Decarboxylase</keyword>
<gene>
    <name evidence="10" type="ORF">JL102_20070</name>
</gene>
<keyword evidence="9" id="KW-0670">Pyruvate</keyword>
<keyword evidence="4" id="KW-0745">Spermidine biosynthesis</keyword>
<evidence type="ECO:0000313" key="11">
    <source>
        <dbReference type="Proteomes" id="UP000659388"/>
    </source>
</evidence>
<dbReference type="InterPro" id="IPR003826">
    <property type="entry name" value="AdoMetDC_fam_prok"/>
</dbReference>
<evidence type="ECO:0000256" key="3">
    <source>
        <dbReference type="ARBA" id="ARBA00022813"/>
    </source>
</evidence>
<dbReference type="RefSeq" id="WP_202246256.1">
    <property type="nucleotide sequence ID" value="NZ_JAESIY010000013.1"/>
</dbReference>
<evidence type="ECO:0000256" key="7">
    <source>
        <dbReference type="ARBA" id="ARBA00023239"/>
    </source>
</evidence>
<dbReference type="InterPro" id="IPR016067">
    <property type="entry name" value="S-AdoMet_deCO2ase_core"/>
</dbReference>
<keyword evidence="5" id="KW-0620">Polyamine biosynthesis</keyword>
<keyword evidence="8" id="KW-0704">Schiff base</keyword>
<sequence length="121" mass="14190">MEHITPQHKSVTAHIYSLRLWIKTIEPEYLKETFDKLLSSTEFHVLNFSEYFFPVQGYTAIWLLAESHLAIHTFPQNGWCYIELSGCNKDKTNLFREQVGLMDFEIKWETPEMTESSPGDS</sequence>
<keyword evidence="11" id="KW-1185">Reference proteome</keyword>
<proteinExistence type="predicted"/>
<organism evidence="10 11">
    <name type="scientific">Fulvivirga sediminis</name>
    <dbReference type="NCBI Taxonomy" id="2803949"/>
    <lineage>
        <taxon>Bacteria</taxon>
        <taxon>Pseudomonadati</taxon>
        <taxon>Bacteroidota</taxon>
        <taxon>Cytophagia</taxon>
        <taxon>Cytophagales</taxon>
        <taxon>Fulvivirgaceae</taxon>
        <taxon>Fulvivirga</taxon>
    </lineage>
</organism>
<comment type="caution">
    <text evidence="10">The sequence shown here is derived from an EMBL/GenBank/DDBJ whole genome shotgun (WGS) entry which is preliminary data.</text>
</comment>
<evidence type="ECO:0000256" key="1">
    <source>
        <dbReference type="ARBA" id="ARBA00001928"/>
    </source>
</evidence>
<dbReference type="PANTHER" id="PTHR33866">
    <property type="entry name" value="S-ADENOSYLMETHIONINE DECARBOXYLASE PROENZYME"/>
    <property type="match status" value="1"/>
</dbReference>
<dbReference type="AlphaFoldDB" id="A0A937FA20"/>
<dbReference type="GO" id="GO:0004014">
    <property type="term" value="F:adenosylmethionine decarboxylase activity"/>
    <property type="evidence" value="ECO:0007669"/>
    <property type="project" value="InterPro"/>
</dbReference>
<reference evidence="10" key="1">
    <citation type="submission" date="2021-01" db="EMBL/GenBank/DDBJ databases">
        <title>Fulvivirga kasyanovii gen. nov., sp nov., a novel member of the phylum Bacteroidetes isolated from seawater in a mussel farm.</title>
        <authorList>
            <person name="Zhao L.-H."/>
            <person name="Wang Z.-J."/>
        </authorList>
    </citation>
    <scope>NUCLEOTIDE SEQUENCE</scope>
    <source>
        <strain evidence="10">2943</strain>
    </source>
</reference>
<name>A0A937FA20_9BACT</name>
<evidence type="ECO:0000256" key="9">
    <source>
        <dbReference type="ARBA" id="ARBA00023317"/>
    </source>
</evidence>
<accession>A0A937FA20</accession>
<dbReference type="Gene3D" id="3.60.90.10">
    <property type="entry name" value="S-adenosylmethionine decarboxylase"/>
    <property type="match status" value="1"/>
</dbReference>
<dbReference type="SUPFAM" id="SSF56276">
    <property type="entry name" value="S-adenosylmethionine decarboxylase"/>
    <property type="match status" value="1"/>
</dbReference>
<evidence type="ECO:0000256" key="5">
    <source>
        <dbReference type="ARBA" id="ARBA00023115"/>
    </source>
</evidence>
<evidence type="ECO:0000256" key="4">
    <source>
        <dbReference type="ARBA" id="ARBA00023066"/>
    </source>
</evidence>
<dbReference type="Pfam" id="PF02675">
    <property type="entry name" value="AdoMet_dc"/>
    <property type="match status" value="1"/>
</dbReference>
<protein>
    <submittedName>
        <fullName evidence="10">S-adenosylmethionine decarboxylase</fullName>
    </submittedName>
</protein>
<evidence type="ECO:0000256" key="2">
    <source>
        <dbReference type="ARBA" id="ARBA00022793"/>
    </source>
</evidence>
<keyword evidence="3" id="KW-0068">Autocatalytic cleavage</keyword>
<evidence type="ECO:0000313" key="10">
    <source>
        <dbReference type="EMBL" id="MBL3658460.1"/>
    </source>
</evidence>
<dbReference type="PANTHER" id="PTHR33866:SF2">
    <property type="entry name" value="S-ADENOSYLMETHIONINE DECARBOXYLASE PROENZYME"/>
    <property type="match status" value="1"/>
</dbReference>